<feature type="domain" description="SUEL-type lectin" evidence="5">
    <location>
        <begin position="137"/>
        <end position="222"/>
    </location>
</feature>
<feature type="chain" id="PRO_5012009062" evidence="3">
    <location>
        <begin position="19"/>
        <end position="605"/>
    </location>
</feature>
<comment type="caution">
    <text evidence="6">The sequence shown here is derived from an EMBL/GenBank/DDBJ whole genome shotgun (WGS) entry which is preliminary data.</text>
</comment>
<gene>
    <name evidence="6" type="ORF">ACHHYP_06005</name>
</gene>
<evidence type="ECO:0000256" key="2">
    <source>
        <dbReference type="SAM" id="Phobius"/>
    </source>
</evidence>
<dbReference type="Pfam" id="PF00069">
    <property type="entry name" value="Pkinase"/>
    <property type="match status" value="1"/>
</dbReference>
<dbReference type="PANTHER" id="PTHR44329:SF214">
    <property type="entry name" value="PROTEIN KINASE DOMAIN-CONTAINING PROTEIN"/>
    <property type="match status" value="1"/>
</dbReference>
<dbReference type="SMART" id="SM00220">
    <property type="entry name" value="S_TKc"/>
    <property type="match status" value="1"/>
</dbReference>
<name>A0A1V9YWA8_ACHHY</name>
<dbReference type="PROSITE" id="PS00108">
    <property type="entry name" value="PROTEIN_KINASE_ST"/>
    <property type="match status" value="1"/>
</dbReference>
<keyword evidence="2" id="KW-1133">Transmembrane helix</keyword>
<dbReference type="CDD" id="cd22842">
    <property type="entry name" value="Gal_Rha_Lectin_BGal"/>
    <property type="match status" value="2"/>
</dbReference>
<evidence type="ECO:0000256" key="1">
    <source>
        <dbReference type="SAM" id="MobiDB-lite"/>
    </source>
</evidence>
<feature type="region of interest" description="Disordered" evidence="1">
    <location>
        <begin position="269"/>
        <end position="304"/>
    </location>
</feature>
<feature type="domain" description="SUEL-type lectin" evidence="5">
    <location>
        <begin position="33"/>
        <end position="118"/>
    </location>
</feature>
<keyword evidence="6" id="KW-0418">Kinase</keyword>
<dbReference type="Gene3D" id="3.30.200.20">
    <property type="entry name" value="Phosphorylase Kinase, domain 1"/>
    <property type="match status" value="1"/>
</dbReference>
<dbReference type="SUPFAM" id="SSF56112">
    <property type="entry name" value="Protein kinase-like (PK-like)"/>
    <property type="match status" value="1"/>
</dbReference>
<feature type="signal peptide" evidence="3">
    <location>
        <begin position="1"/>
        <end position="18"/>
    </location>
</feature>
<dbReference type="InterPro" id="IPR043159">
    <property type="entry name" value="Lectin_gal-bd_sf"/>
</dbReference>
<dbReference type="GO" id="GO:0004674">
    <property type="term" value="F:protein serine/threonine kinase activity"/>
    <property type="evidence" value="ECO:0007669"/>
    <property type="project" value="TreeGrafter"/>
</dbReference>
<dbReference type="InterPro" id="IPR051681">
    <property type="entry name" value="Ser/Thr_Kinases-Pseudokinases"/>
</dbReference>
<keyword evidence="6" id="KW-0808">Transferase</keyword>
<evidence type="ECO:0000256" key="3">
    <source>
        <dbReference type="SAM" id="SignalP"/>
    </source>
</evidence>
<dbReference type="Gene3D" id="1.10.510.10">
    <property type="entry name" value="Transferase(Phosphotransferase) domain 1"/>
    <property type="match status" value="1"/>
</dbReference>
<keyword evidence="2" id="KW-0812">Transmembrane</keyword>
<dbReference type="InterPro" id="IPR011009">
    <property type="entry name" value="Kinase-like_dom_sf"/>
</dbReference>
<dbReference type="AlphaFoldDB" id="A0A1V9YWA8"/>
<feature type="domain" description="Protein kinase" evidence="4">
    <location>
        <begin position="337"/>
        <end position="602"/>
    </location>
</feature>
<accession>A0A1V9YWA8</accession>
<dbReference type="EMBL" id="JNBR01000722">
    <property type="protein sequence ID" value="OQR89840.1"/>
    <property type="molecule type" value="Genomic_DNA"/>
</dbReference>
<evidence type="ECO:0000259" key="4">
    <source>
        <dbReference type="PROSITE" id="PS50011"/>
    </source>
</evidence>
<organism evidence="6 7">
    <name type="scientific">Achlya hypogyna</name>
    <name type="common">Oomycete</name>
    <name type="synonym">Protoachlya hypogyna</name>
    <dbReference type="NCBI Taxonomy" id="1202772"/>
    <lineage>
        <taxon>Eukaryota</taxon>
        <taxon>Sar</taxon>
        <taxon>Stramenopiles</taxon>
        <taxon>Oomycota</taxon>
        <taxon>Saprolegniomycetes</taxon>
        <taxon>Saprolegniales</taxon>
        <taxon>Achlyaceae</taxon>
        <taxon>Achlya</taxon>
    </lineage>
</organism>
<dbReference type="Gene3D" id="2.60.120.740">
    <property type="match status" value="2"/>
</dbReference>
<dbReference type="GO" id="GO:0030246">
    <property type="term" value="F:carbohydrate binding"/>
    <property type="evidence" value="ECO:0007669"/>
    <property type="project" value="InterPro"/>
</dbReference>
<dbReference type="InterPro" id="IPR000719">
    <property type="entry name" value="Prot_kinase_dom"/>
</dbReference>
<reference evidence="6 7" key="1">
    <citation type="journal article" date="2014" name="Genome Biol. Evol.">
        <title>The secreted proteins of Achlya hypogyna and Thraustotheca clavata identify the ancestral oomycete secretome and reveal gene acquisitions by horizontal gene transfer.</title>
        <authorList>
            <person name="Misner I."/>
            <person name="Blouin N."/>
            <person name="Leonard G."/>
            <person name="Richards T.A."/>
            <person name="Lane C.E."/>
        </authorList>
    </citation>
    <scope>NUCLEOTIDE SEQUENCE [LARGE SCALE GENOMIC DNA]</scope>
    <source>
        <strain evidence="6 7">ATCC 48635</strain>
    </source>
</reference>
<dbReference type="Pfam" id="PF02140">
    <property type="entry name" value="SUEL_Lectin"/>
    <property type="match status" value="2"/>
</dbReference>
<evidence type="ECO:0000313" key="7">
    <source>
        <dbReference type="Proteomes" id="UP000243579"/>
    </source>
</evidence>
<protein>
    <submittedName>
        <fullName evidence="6">Protein kinase</fullName>
    </submittedName>
</protein>
<dbReference type="InterPro" id="IPR008271">
    <property type="entry name" value="Ser/Thr_kinase_AS"/>
</dbReference>
<proteinExistence type="predicted"/>
<dbReference type="GO" id="GO:0005524">
    <property type="term" value="F:ATP binding"/>
    <property type="evidence" value="ECO:0007669"/>
    <property type="project" value="InterPro"/>
</dbReference>
<evidence type="ECO:0000259" key="5">
    <source>
        <dbReference type="PROSITE" id="PS50228"/>
    </source>
</evidence>
<dbReference type="Proteomes" id="UP000243579">
    <property type="component" value="Unassembled WGS sequence"/>
</dbReference>
<feature type="non-terminal residue" evidence="6">
    <location>
        <position position="605"/>
    </location>
</feature>
<dbReference type="STRING" id="1202772.A0A1V9YWA8"/>
<dbReference type="OrthoDB" id="4062651at2759"/>
<dbReference type="PANTHER" id="PTHR44329">
    <property type="entry name" value="SERINE/THREONINE-PROTEIN KINASE TNNI3K-RELATED"/>
    <property type="match status" value="1"/>
</dbReference>
<keyword evidence="7" id="KW-1185">Reference proteome</keyword>
<keyword evidence="3" id="KW-0732">Signal</keyword>
<evidence type="ECO:0000313" key="6">
    <source>
        <dbReference type="EMBL" id="OQR89840.1"/>
    </source>
</evidence>
<sequence length="605" mass="65746">MALLGTFTMLMVVCVSSGQLVIDPNAIMISETMGENYTLTLNCPNAYAITKINFASYGTPSGIGRDAKKSTCDSEASVQVMEENCLKQSSCSVRAVNSVFGDPCVGTGKNLTVTAQCTPAIQTLFKSPNADLATGNVSENGTLLLICQASQVISKILFASYGTPTNVGLYAATGSCNTATSLDIVNKTCISHQACSVFANTATFGDPCRSISKRLTVTAECTTAATSAPSPGESTPIIIGAACGAVLLIGVIIGCVLWRRRQKGPARPTSPVYYNLPSTTNGTGRKLGTHRGSDATGPTGPTEGVPLRARHSFPEAYVPLDIQPLLHHRLMLEDLHVTSKKPMASGAYGEVWLGVYGGKQVAIKRLKNREPTMVQKFIDEIVLMSQMDSDYIVRFVGASWTRPIEIECIVEYMDLGDLRSYLMTTRPTVFTWDRKYDVIQSIVHGLVYLHTFKTPIIHRDLKSRNILMDSTKGTKLTDFGTSRTAEVDDTMTAGIGTYQWMAPEIVAGTSYSAAADVYSFGIVLSEMCTHKVPYSDLRHPKTGKPLQQHYILHEVCEGKLYPTFQGVDVPDWVPDMAMQCLMLNEEDRPTALQLSSMLNQFRPAN</sequence>
<feature type="transmembrane region" description="Helical" evidence="2">
    <location>
        <begin position="237"/>
        <end position="258"/>
    </location>
</feature>
<dbReference type="PROSITE" id="PS50011">
    <property type="entry name" value="PROTEIN_KINASE_DOM"/>
    <property type="match status" value="1"/>
</dbReference>
<dbReference type="PROSITE" id="PS50228">
    <property type="entry name" value="SUEL_LECTIN"/>
    <property type="match status" value="2"/>
</dbReference>
<dbReference type="InterPro" id="IPR000922">
    <property type="entry name" value="Lectin_gal-bd_dom"/>
</dbReference>
<keyword evidence="2" id="KW-0472">Membrane</keyword>